<organism evidence="6 7">
    <name type="scientific">Sarcina ventriculi</name>
    <name type="common">Clostridium ventriculi</name>
    <dbReference type="NCBI Taxonomy" id="1267"/>
    <lineage>
        <taxon>Bacteria</taxon>
        <taxon>Bacillati</taxon>
        <taxon>Bacillota</taxon>
        <taxon>Clostridia</taxon>
        <taxon>Eubacteriales</taxon>
        <taxon>Clostridiaceae</taxon>
        <taxon>Sarcina</taxon>
    </lineage>
</organism>
<keyword evidence="2" id="KW-0805">Transcription regulation</keyword>
<comment type="caution">
    <text evidence="6">The sequence shown here is derived from an EMBL/GenBank/DDBJ whole genome shotgun (WGS) entry which is preliminary data.</text>
</comment>
<evidence type="ECO:0000256" key="1">
    <source>
        <dbReference type="ARBA" id="ARBA00010466"/>
    </source>
</evidence>
<dbReference type="Gene3D" id="3.40.50.1360">
    <property type="match status" value="1"/>
</dbReference>
<dbReference type="InterPro" id="IPR051054">
    <property type="entry name" value="SorC_transcr_regulators"/>
</dbReference>
<evidence type="ECO:0000313" key="6">
    <source>
        <dbReference type="EMBL" id="CUN69691.1"/>
    </source>
</evidence>
<dbReference type="Gene3D" id="1.10.10.10">
    <property type="entry name" value="Winged helix-like DNA-binding domain superfamily/Winged helix DNA-binding domain"/>
    <property type="match status" value="1"/>
</dbReference>
<proteinExistence type="inferred from homology"/>
<dbReference type="InterPro" id="IPR036388">
    <property type="entry name" value="WH-like_DNA-bd_sf"/>
</dbReference>
<keyword evidence="3" id="KW-0238">DNA-binding</keyword>
<protein>
    <submittedName>
        <fullName evidence="6">Sor operon activator</fullName>
    </submittedName>
</protein>
<dbReference type="InterPro" id="IPR007324">
    <property type="entry name" value="Sugar-bd_dom_put"/>
</dbReference>
<accession>A0ABP2ARG4</accession>
<name>A0ABP2ARG4_SARVE</name>
<feature type="domain" description="Sugar-binding" evidence="5">
    <location>
        <begin position="67"/>
        <end position="317"/>
    </location>
</feature>
<dbReference type="EMBL" id="CYZR01000002">
    <property type="protein sequence ID" value="CUN69691.1"/>
    <property type="molecule type" value="Genomic_DNA"/>
</dbReference>
<sequence>MIENYEKMNKTEQLSFLAEISNMYYNLGMTQSEIANKVSSTRFKIAKYLQEAREKQVVEISINYPRKRMLDLEETFKKKFDLKNIFILNTTIIPYDEIIPSLGKIGAKYLDSIIENNYIIGVLWGKTLANMIKYLNPKEKKSITVLQLVGSAAKDDPLIDSPELIRKVANSYGGGYKYLHAPLYVDNEYARAYLLQEPVIHDTLFLANKSDIILSGIGTTEAAFASSLWSKYLVHDLKPQNAVGCIYGHAYDINGKLINSDINKKVVGVDLKTILNIKYRIAIASGKLKAEAILGALKGKFVNVLITDEDTALKILSLCD</sequence>
<dbReference type="PANTHER" id="PTHR34294">
    <property type="entry name" value="TRANSCRIPTIONAL REGULATOR-RELATED"/>
    <property type="match status" value="1"/>
</dbReference>
<dbReference type="SUPFAM" id="SSF100950">
    <property type="entry name" value="NagB/RpiA/CoA transferase-like"/>
    <property type="match status" value="1"/>
</dbReference>
<keyword evidence="7" id="KW-1185">Reference proteome</keyword>
<evidence type="ECO:0000256" key="4">
    <source>
        <dbReference type="ARBA" id="ARBA00023163"/>
    </source>
</evidence>
<comment type="similarity">
    <text evidence="1">Belongs to the SorC transcriptional regulatory family.</text>
</comment>
<dbReference type="InterPro" id="IPR037171">
    <property type="entry name" value="NagB/RpiA_transferase-like"/>
</dbReference>
<evidence type="ECO:0000256" key="3">
    <source>
        <dbReference type="ARBA" id="ARBA00023125"/>
    </source>
</evidence>
<dbReference type="Pfam" id="PF04198">
    <property type="entry name" value="Sugar-bind"/>
    <property type="match status" value="1"/>
</dbReference>
<keyword evidence="4" id="KW-0804">Transcription</keyword>
<evidence type="ECO:0000313" key="7">
    <source>
        <dbReference type="Proteomes" id="UP000095488"/>
    </source>
</evidence>
<dbReference type="PANTHER" id="PTHR34294:SF1">
    <property type="entry name" value="TRANSCRIPTIONAL REGULATOR LSRR"/>
    <property type="match status" value="1"/>
</dbReference>
<dbReference type="Proteomes" id="UP000095488">
    <property type="component" value="Unassembled WGS sequence"/>
</dbReference>
<gene>
    <name evidence="6" type="primary">sorC</name>
    <name evidence="6" type="ORF">ERS852473_00882</name>
</gene>
<reference evidence="6 7" key="1">
    <citation type="submission" date="2015-09" db="EMBL/GenBank/DDBJ databases">
        <authorList>
            <consortium name="Pathogen Informatics"/>
            <person name="Wu L."/>
            <person name="Ma J."/>
        </authorList>
    </citation>
    <scope>NUCLEOTIDE SEQUENCE [LARGE SCALE GENOMIC DNA]</scope>
    <source>
        <strain evidence="6 7">2789STDY5834858</strain>
    </source>
</reference>
<evidence type="ECO:0000256" key="2">
    <source>
        <dbReference type="ARBA" id="ARBA00023015"/>
    </source>
</evidence>
<evidence type="ECO:0000259" key="5">
    <source>
        <dbReference type="Pfam" id="PF04198"/>
    </source>
</evidence>
<dbReference type="RefSeq" id="WP_055258015.1">
    <property type="nucleotide sequence ID" value="NZ_BCMV01000073.1"/>
</dbReference>